<evidence type="ECO:0000313" key="2">
    <source>
        <dbReference type="EMBL" id="GBM14314.1"/>
    </source>
</evidence>
<name>A0A4Y2DEL9_ARAVE</name>
<evidence type="ECO:0000256" key="1">
    <source>
        <dbReference type="SAM" id="MobiDB-lite"/>
    </source>
</evidence>
<evidence type="ECO:0000313" key="3">
    <source>
        <dbReference type="Proteomes" id="UP000499080"/>
    </source>
</evidence>
<proteinExistence type="predicted"/>
<dbReference type="AlphaFoldDB" id="A0A4Y2DEL9"/>
<dbReference type="Proteomes" id="UP000499080">
    <property type="component" value="Unassembled WGS sequence"/>
</dbReference>
<protein>
    <submittedName>
        <fullName evidence="2">Uncharacterized protein</fullName>
    </submittedName>
</protein>
<feature type="region of interest" description="Disordered" evidence="1">
    <location>
        <begin position="156"/>
        <end position="180"/>
    </location>
</feature>
<comment type="caution">
    <text evidence="2">The sequence shown here is derived from an EMBL/GenBank/DDBJ whole genome shotgun (WGS) entry which is preliminary data.</text>
</comment>
<organism evidence="2 3">
    <name type="scientific">Araneus ventricosus</name>
    <name type="common">Orbweaver spider</name>
    <name type="synonym">Epeira ventricosa</name>
    <dbReference type="NCBI Taxonomy" id="182803"/>
    <lineage>
        <taxon>Eukaryota</taxon>
        <taxon>Metazoa</taxon>
        <taxon>Ecdysozoa</taxon>
        <taxon>Arthropoda</taxon>
        <taxon>Chelicerata</taxon>
        <taxon>Arachnida</taxon>
        <taxon>Araneae</taxon>
        <taxon>Araneomorphae</taxon>
        <taxon>Entelegynae</taxon>
        <taxon>Araneoidea</taxon>
        <taxon>Araneidae</taxon>
        <taxon>Araneus</taxon>
    </lineage>
</organism>
<reference evidence="2 3" key="1">
    <citation type="journal article" date="2019" name="Sci. Rep.">
        <title>Orb-weaving spider Araneus ventricosus genome elucidates the spidroin gene catalogue.</title>
        <authorList>
            <person name="Kono N."/>
            <person name="Nakamura H."/>
            <person name="Ohtoshi R."/>
            <person name="Moran D.A.P."/>
            <person name="Shinohara A."/>
            <person name="Yoshida Y."/>
            <person name="Fujiwara M."/>
            <person name="Mori M."/>
            <person name="Tomita M."/>
            <person name="Arakawa K."/>
        </authorList>
    </citation>
    <scope>NUCLEOTIDE SEQUENCE [LARGE SCALE GENOMIC DNA]</scope>
</reference>
<keyword evidence="3" id="KW-1185">Reference proteome</keyword>
<accession>A0A4Y2DEL9</accession>
<gene>
    <name evidence="2" type="ORF">AVEN_128371_1</name>
</gene>
<dbReference type="EMBL" id="BGPR01000341">
    <property type="protein sequence ID" value="GBM14314.1"/>
    <property type="molecule type" value="Genomic_DNA"/>
</dbReference>
<sequence length="180" mass="20284">MEAGVVEFEIFAAFSGLRNEKRELVDPFLPREIIRKLSSCLGDHFSCPPEVELEKIRLNEEWGFAFPPFKGYERVEVISRKGPMRKKLWNRPHLAIPDVSYEGNLENKFTRYHKGTTPVLPKHPESLNNPVTTAVGTKIGVLIAITGHCPNPPEGGAFRHWSGGNSTPHHYCTPGKARTR</sequence>